<dbReference type="CDD" id="cd16015">
    <property type="entry name" value="LTA_synthase"/>
    <property type="match status" value="1"/>
</dbReference>
<dbReference type="SUPFAM" id="SSF53649">
    <property type="entry name" value="Alkaline phosphatase-like"/>
    <property type="match status" value="1"/>
</dbReference>
<feature type="transmembrane region" description="Helical" evidence="6">
    <location>
        <begin position="84"/>
        <end position="107"/>
    </location>
</feature>
<gene>
    <name evidence="8" type="primary">wcbQ</name>
    <name evidence="8" type="ORF">GCM10007867_29110</name>
</gene>
<evidence type="ECO:0000256" key="5">
    <source>
        <dbReference type="ARBA" id="ARBA00023136"/>
    </source>
</evidence>
<dbReference type="AlphaFoldDB" id="A0AAV5NJ76"/>
<reference evidence="9" key="1">
    <citation type="journal article" date="2019" name="Int. J. Syst. Evol. Microbiol.">
        <title>The Global Catalogue of Microorganisms (GCM) 10K type strain sequencing project: providing services to taxonomists for standard genome sequencing and annotation.</title>
        <authorList>
            <consortium name="The Broad Institute Genomics Platform"/>
            <consortium name="The Broad Institute Genome Sequencing Center for Infectious Disease"/>
            <person name="Wu L."/>
            <person name="Ma J."/>
        </authorList>
    </citation>
    <scope>NUCLEOTIDE SEQUENCE [LARGE SCALE GENOMIC DNA]</scope>
    <source>
        <strain evidence="9">NBRC 3267</strain>
    </source>
</reference>
<evidence type="ECO:0000256" key="2">
    <source>
        <dbReference type="ARBA" id="ARBA00022475"/>
    </source>
</evidence>
<evidence type="ECO:0000256" key="4">
    <source>
        <dbReference type="ARBA" id="ARBA00022989"/>
    </source>
</evidence>
<dbReference type="InterPro" id="IPR000917">
    <property type="entry name" value="Sulfatase_N"/>
</dbReference>
<keyword evidence="2" id="KW-1003">Cell membrane</keyword>
<evidence type="ECO:0000313" key="8">
    <source>
        <dbReference type="EMBL" id="GLQ64065.1"/>
    </source>
</evidence>
<organism evidence="8 9">
    <name type="scientific">Gluconobacter cerinus</name>
    <dbReference type="NCBI Taxonomy" id="38307"/>
    <lineage>
        <taxon>Bacteria</taxon>
        <taxon>Pseudomonadati</taxon>
        <taxon>Pseudomonadota</taxon>
        <taxon>Alphaproteobacteria</taxon>
        <taxon>Acetobacterales</taxon>
        <taxon>Acetobacteraceae</taxon>
        <taxon>Gluconobacter</taxon>
    </lineage>
</organism>
<feature type="domain" description="Sulfatase N-terminal" evidence="7">
    <location>
        <begin position="161"/>
        <end position="384"/>
    </location>
</feature>
<keyword evidence="5 6" id="KW-0472">Membrane</keyword>
<dbReference type="InterPro" id="IPR050448">
    <property type="entry name" value="OpgB/LTA_synthase_biosynth"/>
</dbReference>
<dbReference type="PANTHER" id="PTHR47371">
    <property type="entry name" value="LIPOTEICHOIC ACID SYNTHASE"/>
    <property type="match status" value="1"/>
</dbReference>
<dbReference type="Gene3D" id="3.40.720.10">
    <property type="entry name" value="Alkaline Phosphatase, subunit A"/>
    <property type="match status" value="1"/>
</dbReference>
<feature type="transmembrane region" description="Helical" evidence="6">
    <location>
        <begin position="5"/>
        <end position="23"/>
    </location>
</feature>
<dbReference type="Pfam" id="PF00884">
    <property type="entry name" value="Sulfatase"/>
    <property type="match status" value="1"/>
</dbReference>
<evidence type="ECO:0000313" key="9">
    <source>
        <dbReference type="Proteomes" id="UP001156614"/>
    </source>
</evidence>
<comment type="subcellular location">
    <subcellularLocation>
        <location evidence="1">Cell membrane</location>
        <topology evidence="1">Multi-pass membrane protein</topology>
    </subcellularLocation>
</comment>
<feature type="transmembrane region" description="Helical" evidence="6">
    <location>
        <begin position="58"/>
        <end position="78"/>
    </location>
</feature>
<keyword evidence="4 6" id="KW-1133">Transmembrane helix</keyword>
<evidence type="ECO:0000259" key="7">
    <source>
        <dbReference type="Pfam" id="PF00884"/>
    </source>
</evidence>
<evidence type="ECO:0000256" key="6">
    <source>
        <dbReference type="SAM" id="Phobius"/>
    </source>
</evidence>
<sequence>MTGGFWVACVLTDALFLALVIASNIKFRVLGEPLVFSDLAVAASFLRYPRFYLAAIPTFLKIILIPAALLVFGCVIAFSSTAPAAHFAGLLILLTSLLDLSAGWKFYWRSSVMLRPNLEADIVRCGLLPVLLIYTLRWRATPSPAPAQPLPAREQDIDPAPFLVIVQCESFADPKDLVPNHPLAPLHNFERLKKNSDHYGALSVSGFGAYTMRTEYAVLCGRSEEELGFRAFDPFLTAQDEHTFGLPNRLAALYEKRLFVHPHDLRFYGRDRLMPALGFTTLVGPDDFVHAETAGPYISDKAIGDYLHDRIVSAEKPELIYVVTMENHGPWDAGRLDAPDALTAWERHARNGDALLGNLDRTLRDCGRPAHLIFFGDHRPSIPGYVTPSKIRSTPFISLSYNTHKSEKLCNNPTIHPSELQDMILKVLA</sequence>
<evidence type="ECO:0000256" key="1">
    <source>
        <dbReference type="ARBA" id="ARBA00004651"/>
    </source>
</evidence>
<accession>A0AAV5NJ76</accession>
<keyword evidence="3 6" id="KW-0812">Transmembrane</keyword>
<keyword evidence="9" id="KW-1185">Reference proteome</keyword>
<proteinExistence type="predicted"/>
<dbReference type="Proteomes" id="UP001156614">
    <property type="component" value="Unassembled WGS sequence"/>
</dbReference>
<evidence type="ECO:0000256" key="3">
    <source>
        <dbReference type="ARBA" id="ARBA00022692"/>
    </source>
</evidence>
<dbReference type="InterPro" id="IPR017850">
    <property type="entry name" value="Alkaline_phosphatase_core_sf"/>
</dbReference>
<dbReference type="PANTHER" id="PTHR47371:SF3">
    <property type="entry name" value="PHOSPHOGLYCEROL TRANSFERASE I"/>
    <property type="match status" value="1"/>
</dbReference>
<comment type="caution">
    <text evidence="8">The sequence shown here is derived from an EMBL/GenBank/DDBJ whole genome shotgun (WGS) entry which is preliminary data.</text>
</comment>
<dbReference type="GO" id="GO:0005886">
    <property type="term" value="C:plasma membrane"/>
    <property type="evidence" value="ECO:0007669"/>
    <property type="project" value="UniProtKB-SubCell"/>
</dbReference>
<dbReference type="EMBL" id="BSNU01000007">
    <property type="protein sequence ID" value="GLQ64065.1"/>
    <property type="molecule type" value="Genomic_DNA"/>
</dbReference>
<name>A0AAV5NJ76_9PROT</name>
<protein>
    <submittedName>
        <fullName evidence="8">Capsular polysaccharide biosynthesis protein</fullName>
    </submittedName>
</protein>